<sequence length="94" mass="10122">MSEVVSTGPSRPLWSIRASASPPLGLTSSQAASDTAPQLIEHARRRAYRSVPELDIALALQLRPGLGLGADSAWMVRFLMTIFGWFAVALSGQR</sequence>
<gene>
    <name evidence="3" type="ORF">SCLCIDRAFT_114793</name>
</gene>
<dbReference type="InParanoid" id="A0A0C2ZSZ8"/>
<dbReference type="HOGENOM" id="CLU_161489_0_0_1"/>
<dbReference type="EMBL" id="KN822027">
    <property type="protein sequence ID" value="KIM64623.1"/>
    <property type="molecule type" value="Genomic_DNA"/>
</dbReference>
<evidence type="ECO:0000256" key="1">
    <source>
        <dbReference type="SAM" id="MobiDB-lite"/>
    </source>
</evidence>
<evidence type="ECO:0000313" key="3">
    <source>
        <dbReference type="EMBL" id="KIM64623.1"/>
    </source>
</evidence>
<reference evidence="4" key="2">
    <citation type="submission" date="2015-01" db="EMBL/GenBank/DDBJ databases">
        <title>Evolutionary Origins and Diversification of the Mycorrhizal Mutualists.</title>
        <authorList>
            <consortium name="DOE Joint Genome Institute"/>
            <consortium name="Mycorrhizal Genomics Consortium"/>
            <person name="Kohler A."/>
            <person name="Kuo A."/>
            <person name="Nagy L.G."/>
            <person name="Floudas D."/>
            <person name="Copeland A."/>
            <person name="Barry K.W."/>
            <person name="Cichocki N."/>
            <person name="Veneault-Fourrey C."/>
            <person name="LaButti K."/>
            <person name="Lindquist E.A."/>
            <person name="Lipzen A."/>
            <person name="Lundell T."/>
            <person name="Morin E."/>
            <person name="Murat C."/>
            <person name="Riley R."/>
            <person name="Ohm R."/>
            <person name="Sun H."/>
            <person name="Tunlid A."/>
            <person name="Henrissat B."/>
            <person name="Grigoriev I.V."/>
            <person name="Hibbett D.S."/>
            <person name="Martin F."/>
        </authorList>
    </citation>
    <scope>NUCLEOTIDE SEQUENCE [LARGE SCALE GENOMIC DNA]</scope>
    <source>
        <strain evidence="4">Foug A</strain>
    </source>
</reference>
<evidence type="ECO:0000313" key="4">
    <source>
        <dbReference type="Proteomes" id="UP000053989"/>
    </source>
</evidence>
<keyword evidence="4" id="KW-1185">Reference proteome</keyword>
<feature type="region of interest" description="Disordered" evidence="1">
    <location>
        <begin position="1"/>
        <end position="33"/>
    </location>
</feature>
<dbReference type="OrthoDB" id="2686083at2759"/>
<keyword evidence="2" id="KW-1133">Transmembrane helix</keyword>
<dbReference type="AlphaFoldDB" id="A0A0C2ZSZ8"/>
<dbReference type="Proteomes" id="UP000053989">
    <property type="component" value="Unassembled WGS sequence"/>
</dbReference>
<reference evidence="3 4" key="1">
    <citation type="submission" date="2014-04" db="EMBL/GenBank/DDBJ databases">
        <authorList>
            <consortium name="DOE Joint Genome Institute"/>
            <person name="Kuo A."/>
            <person name="Kohler A."/>
            <person name="Nagy L.G."/>
            <person name="Floudas D."/>
            <person name="Copeland A."/>
            <person name="Barry K.W."/>
            <person name="Cichocki N."/>
            <person name="Veneault-Fourrey C."/>
            <person name="LaButti K."/>
            <person name="Lindquist E.A."/>
            <person name="Lipzen A."/>
            <person name="Lundell T."/>
            <person name="Morin E."/>
            <person name="Murat C."/>
            <person name="Sun H."/>
            <person name="Tunlid A."/>
            <person name="Henrissat B."/>
            <person name="Grigoriev I.V."/>
            <person name="Hibbett D.S."/>
            <person name="Martin F."/>
            <person name="Nordberg H.P."/>
            <person name="Cantor M.N."/>
            <person name="Hua S.X."/>
        </authorList>
    </citation>
    <scope>NUCLEOTIDE SEQUENCE [LARGE SCALE GENOMIC DNA]</scope>
    <source>
        <strain evidence="3 4">Foug A</strain>
    </source>
</reference>
<evidence type="ECO:0000256" key="2">
    <source>
        <dbReference type="SAM" id="Phobius"/>
    </source>
</evidence>
<keyword evidence="2" id="KW-0812">Transmembrane</keyword>
<proteinExistence type="predicted"/>
<organism evidence="3 4">
    <name type="scientific">Scleroderma citrinum Foug A</name>
    <dbReference type="NCBI Taxonomy" id="1036808"/>
    <lineage>
        <taxon>Eukaryota</taxon>
        <taxon>Fungi</taxon>
        <taxon>Dikarya</taxon>
        <taxon>Basidiomycota</taxon>
        <taxon>Agaricomycotina</taxon>
        <taxon>Agaricomycetes</taxon>
        <taxon>Agaricomycetidae</taxon>
        <taxon>Boletales</taxon>
        <taxon>Sclerodermatineae</taxon>
        <taxon>Sclerodermataceae</taxon>
        <taxon>Scleroderma</taxon>
    </lineage>
</organism>
<keyword evidence="2" id="KW-0472">Membrane</keyword>
<protein>
    <submittedName>
        <fullName evidence="3">Uncharacterized protein</fullName>
    </submittedName>
</protein>
<feature type="transmembrane region" description="Helical" evidence="2">
    <location>
        <begin position="74"/>
        <end position="92"/>
    </location>
</feature>
<accession>A0A0C2ZSZ8</accession>
<name>A0A0C2ZSZ8_9AGAM</name>